<evidence type="ECO:0000256" key="2">
    <source>
        <dbReference type="ARBA" id="ARBA00013194"/>
    </source>
</evidence>
<name>A0A850EGI5_9BACL</name>
<evidence type="ECO:0000313" key="9">
    <source>
        <dbReference type="Proteomes" id="UP000564806"/>
    </source>
</evidence>
<keyword evidence="3" id="KW-0732">Signal</keyword>
<dbReference type="AlphaFoldDB" id="A0A850EGI5"/>
<keyword evidence="4 6" id="KW-0697">Rotamase</keyword>
<dbReference type="EC" id="5.2.1.8" evidence="2"/>
<evidence type="ECO:0000256" key="1">
    <source>
        <dbReference type="ARBA" id="ARBA00000971"/>
    </source>
</evidence>
<dbReference type="PANTHER" id="PTHR47245">
    <property type="entry name" value="PEPTIDYLPROLYL ISOMERASE"/>
    <property type="match status" value="1"/>
</dbReference>
<keyword evidence="5 6" id="KW-0413">Isomerase</keyword>
<sequence>MMTRQERALRNAVVLLAAATLVCGGLLIWSLRAMAVLEGNEGDSESPDVAAAGGQEITEQQWIAELKKKHGYEVLLEIINHIVVGQEAQTLGIQVTDAEVKRELERVIAGYPSEEQYYAQMQSELGLSRNDVREETVYRLTLQAIATVGITINDSDIDSYLEQNEDRYRPKREMQLSMIEVSTYKMAQRVMDRLEKGEDFAALAKELSINEESRLQGGNLGTVEEDDPFWPKELLSTAAGLDIGDIAGPLQTEAGYAVIRLEHKIERPVPDTEEIRSQIRQELALEQAPTLRQVESDLRLKYETLINIDNGLEH</sequence>
<evidence type="ECO:0000259" key="7">
    <source>
        <dbReference type="PROSITE" id="PS50198"/>
    </source>
</evidence>
<evidence type="ECO:0000256" key="3">
    <source>
        <dbReference type="ARBA" id="ARBA00022729"/>
    </source>
</evidence>
<comment type="catalytic activity">
    <reaction evidence="1">
        <text>[protein]-peptidylproline (omega=180) = [protein]-peptidylproline (omega=0)</text>
        <dbReference type="Rhea" id="RHEA:16237"/>
        <dbReference type="Rhea" id="RHEA-COMP:10747"/>
        <dbReference type="Rhea" id="RHEA-COMP:10748"/>
        <dbReference type="ChEBI" id="CHEBI:83833"/>
        <dbReference type="ChEBI" id="CHEBI:83834"/>
        <dbReference type="EC" id="5.2.1.8"/>
    </reaction>
</comment>
<dbReference type="Gene3D" id="1.10.4030.10">
    <property type="entry name" value="Porin chaperone SurA, peptide-binding domain"/>
    <property type="match status" value="1"/>
</dbReference>
<accession>A0A850EGI5</accession>
<evidence type="ECO:0000256" key="5">
    <source>
        <dbReference type="ARBA" id="ARBA00023235"/>
    </source>
</evidence>
<dbReference type="SUPFAM" id="SSF109998">
    <property type="entry name" value="Triger factor/SurA peptide-binding domain-like"/>
    <property type="match status" value="1"/>
</dbReference>
<dbReference type="PROSITE" id="PS50198">
    <property type="entry name" value="PPIC_PPIASE_2"/>
    <property type="match status" value="1"/>
</dbReference>
<dbReference type="InterPro" id="IPR027304">
    <property type="entry name" value="Trigger_fact/SurA_dom_sf"/>
</dbReference>
<dbReference type="GO" id="GO:0003755">
    <property type="term" value="F:peptidyl-prolyl cis-trans isomerase activity"/>
    <property type="evidence" value="ECO:0007669"/>
    <property type="project" value="UniProtKB-KW"/>
</dbReference>
<dbReference type="InterPro" id="IPR050245">
    <property type="entry name" value="PrsA_foldase"/>
</dbReference>
<dbReference type="SUPFAM" id="SSF54534">
    <property type="entry name" value="FKBP-like"/>
    <property type="match status" value="1"/>
</dbReference>
<keyword evidence="9" id="KW-1185">Reference proteome</keyword>
<dbReference type="PROSITE" id="PS01096">
    <property type="entry name" value="PPIC_PPIASE_1"/>
    <property type="match status" value="1"/>
</dbReference>
<dbReference type="EMBL" id="JABWCS010000188">
    <property type="protein sequence ID" value="NUU59516.1"/>
    <property type="molecule type" value="Genomic_DNA"/>
</dbReference>
<evidence type="ECO:0000313" key="8">
    <source>
        <dbReference type="EMBL" id="NUU59516.1"/>
    </source>
</evidence>
<gene>
    <name evidence="8" type="ORF">HPT30_03990</name>
</gene>
<proteinExistence type="predicted"/>
<dbReference type="Gene3D" id="3.10.50.40">
    <property type="match status" value="1"/>
</dbReference>
<organism evidence="8 9">
    <name type="scientific">Paenibacillus agri</name>
    <dbReference type="NCBI Taxonomy" id="2744309"/>
    <lineage>
        <taxon>Bacteria</taxon>
        <taxon>Bacillati</taxon>
        <taxon>Bacillota</taxon>
        <taxon>Bacilli</taxon>
        <taxon>Bacillales</taxon>
        <taxon>Paenibacillaceae</taxon>
        <taxon>Paenibacillus</taxon>
    </lineage>
</organism>
<dbReference type="Proteomes" id="UP000564806">
    <property type="component" value="Unassembled WGS sequence"/>
</dbReference>
<evidence type="ECO:0000256" key="4">
    <source>
        <dbReference type="ARBA" id="ARBA00023110"/>
    </source>
</evidence>
<reference evidence="8" key="1">
    <citation type="submission" date="2020-06" db="EMBL/GenBank/DDBJ databases">
        <title>Paenibacillus sp. nov., isolated from soil.</title>
        <authorList>
            <person name="Seo Y.L."/>
        </authorList>
    </citation>
    <scope>NUCLEOTIDE SEQUENCE [LARGE SCALE GENOMIC DNA]</scope>
    <source>
        <strain evidence="8">JW14</strain>
    </source>
</reference>
<feature type="domain" description="PpiC" evidence="7">
    <location>
        <begin position="171"/>
        <end position="263"/>
    </location>
</feature>
<dbReference type="InterPro" id="IPR046357">
    <property type="entry name" value="PPIase_dom_sf"/>
</dbReference>
<protein>
    <recommendedName>
        <fullName evidence="2">peptidylprolyl isomerase</fullName>
        <ecNumber evidence="2">5.2.1.8</ecNumber>
    </recommendedName>
</protein>
<dbReference type="PANTHER" id="PTHR47245:SF1">
    <property type="entry name" value="FOLDASE PROTEIN PRSA"/>
    <property type="match status" value="1"/>
</dbReference>
<evidence type="ECO:0000256" key="6">
    <source>
        <dbReference type="PROSITE-ProRule" id="PRU00278"/>
    </source>
</evidence>
<comment type="caution">
    <text evidence="8">The sequence shown here is derived from an EMBL/GenBank/DDBJ whole genome shotgun (WGS) entry which is preliminary data.</text>
</comment>
<dbReference type="InterPro" id="IPR000297">
    <property type="entry name" value="PPIase_PpiC"/>
</dbReference>
<dbReference type="RefSeq" id="WP_175370200.1">
    <property type="nucleotide sequence ID" value="NZ_JABWCS010000188.1"/>
</dbReference>
<dbReference type="Pfam" id="PF00639">
    <property type="entry name" value="Rotamase"/>
    <property type="match status" value="1"/>
</dbReference>
<dbReference type="InterPro" id="IPR023058">
    <property type="entry name" value="PPIase_PpiC_CS"/>
</dbReference>